<gene>
    <name evidence="3" type="ORF">PR017_06610</name>
</gene>
<sequence length="120" mass="12691">MGYKAALGMSIALLLSVQASTAFAFGAFAVNDSKGTSASDVGYGTGWGSTRKEAERDAMKSCKDAGNDSCEIAVWFETCGAYVGDKVNYGIGYGDTKREAEKKAMQDCPNCRVIVSDCQN</sequence>
<proteinExistence type="predicted"/>
<evidence type="ECO:0000259" key="2">
    <source>
        <dbReference type="Pfam" id="PF13827"/>
    </source>
</evidence>
<organism evidence="3 4">
    <name type="scientific">Rhizobium tumorigenes</name>
    <dbReference type="NCBI Taxonomy" id="2041385"/>
    <lineage>
        <taxon>Bacteria</taxon>
        <taxon>Pseudomonadati</taxon>
        <taxon>Pseudomonadota</taxon>
        <taxon>Alphaproteobacteria</taxon>
        <taxon>Hyphomicrobiales</taxon>
        <taxon>Rhizobiaceae</taxon>
        <taxon>Rhizobium/Agrobacterium group</taxon>
        <taxon>Rhizobium</taxon>
    </lineage>
</organism>
<keyword evidence="1" id="KW-0732">Signal</keyword>
<name>A0AAF1K9F7_9HYPH</name>
<feature type="signal peptide" evidence="1">
    <location>
        <begin position="1"/>
        <end position="24"/>
    </location>
</feature>
<feature type="domain" description="DUF4189" evidence="2">
    <location>
        <begin position="25"/>
        <end position="118"/>
    </location>
</feature>
<dbReference type="Pfam" id="PF13827">
    <property type="entry name" value="DUF4189"/>
    <property type="match status" value="1"/>
</dbReference>
<reference evidence="4" key="2">
    <citation type="journal article" date="2023" name="MicrobiologyOpen">
        <title>Genomics of the tumorigenes clade of the family Rhizobiaceae and description of Rhizobium rhododendri sp. nov.</title>
        <authorList>
            <person name="Kuzmanovic N."/>
            <person name="diCenzo G.C."/>
            <person name="Bunk B."/>
            <person name="Sproeer C."/>
            <person name="Fruehling A."/>
            <person name="Neumann-Schaal M."/>
            <person name="Overmann J."/>
            <person name="Smalla K."/>
        </authorList>
    </citation>
    <scope>NUCLEOTIDE SEQUENCE [LARGE SCALE GENOMIC DNA]</scope>
    <source>
        <strain evidence="4">1078</strain>
    </source>
</reference>
<feature type="chain" id="PRO_5042068443" evidence="1">
    <location>
        <begin position="25"/>
        <end position="120"/>
    </location>
</feature>
<reference evidence="3 4" key="1">
    <citation type="journal article" date="2018" name="Sci. Rep.">
        <title>Rhizobium tumorigenes sp. nov., a novel plant tumorigenic bacterium isolated from cane gall tumors on thornless blackberry.</title>
        <authorList>
            <person name="Kuzmanovi N."/>
            <person name="Smalla K."/>
            <person name="Gronow S."/>
            <person name="PuBawska J."/>
        </authorList>
    </citation>
    <scope>NUCLEOTIDE SEQUENCE [LARGE SCALE GENOMIC DNA]</scope>
    <source>
        <strain evidence="3 4">1078</strain>
    </source>
</reference>
<dbReference type="KEGG" id="rtu:PR017_06610"/>
<evidence type="ECO:0000313" key="4">
    <source>
        <dbReference type="Proteomes" id="UP000249499"/>
    </source>
</evidence>
<dbReference type="EMBL" id="CP117255">
    <property type="protein sequence ID" value="WFR96784.1"/>
    <property type="molecule type" value="Genomic_DNA"/>
</dbReference>
<dbReference type="AlphaFoldDB" id="A0AAF1K9F7"/>
<dbReference type="Proteomes" id="UP000249499">
    <property type="component" value="Chromosome"/>
</dbReference>
<protein>
    <submittedName>
        <fullName evidence="3">DUF4189 domain-containing protein</fullName>
    </submittedName>
</protein>
<evidence type="ECO:0000256" key="1">
    <source>
        <dbReference type="SAM" id="SignalP"/>
    </source>
</evidence>
<dbReference type="RefSeq" id="WP_206423097.1">
    <property type="nucleotide sequence ID" value="NZ_CP117255.1"/>
</dbReference>
<evidence type="ECO:0000313" key="3">
    <source>
        <dbReference type="EMBL" id="WFR96784.1"/>
    </source>
</evidence>
<keyword evidence="4" id="KW-1185">Reference proteome</keyword>
<accession>A0AAF1K9F7</accession>
<dbReference type="InterPro" id="IPR025240">
    <property type="entry name" value="DUF4189"/>
</dbReference>